<keyword evidence="11" id="KW-0012">Acyltransferase</keyword>
<evidence type="ECO:0000256" key="1">
    <source>
        <dbReference type="ARBA" id="ARBA00004635"/>
    </source>
</evidence>
<dbReference type="FunFam" id="2.60.40.10:FF:000090">
    <property type="entry name" value="Protein-glutamine gamma-glutamyltransferase 2"/>
    <property type="match status" value="1"/>
</dbReference>
<keyword evidence="7" id="KW-0472">Membrane</keyword>
<dbReference type="InterPro" id="IPR013783">
    <property type="entry name" value="Ig-like_fold"/>
</dbReference>
<dbReference type="InterPro" id="IPR001102">
    <property type="entry name" value="Transglutaminase_N"/>
</dbReference>
<dbReference type="SUPFAM" id="SSF49309">
    <property type="entry name" value="Transglutaminase, two C-terminal domains"/>
    <property type="match status" value="2"/>
</dbReference>
<dbReference type="SUPFAM" id="SSF81296">
    <property type="entry name" value="E set domains"/>
    <property type="match status" value="1"/>
</dbReference>
<evidence type="ECO:0000256" key="4">
    <source>
        <dbReference type="ARBA" id="ARBA00022679"/>
    </source>
</evidence>
<dbReference type="OMA" id="WSGNYSD"/>
<name>A0A3Q3WVU8_MOLML</name>
<evidence type="ECO:0000256" key="20">
    <source>
        <dbReference type="PIRSR" id="PIRSR000459-1"/>
    </source>
</evidence>
<evidence type="ECO:0000313" key="24">
    <source>
        <dbReference type="Ensembl" id="ENSMMOP00000016597.1"/>
    </source>
</evidence>
<keyword evidence="8" id="KW-0564">Palmitate</keyword>
<accession>A0A3Q3WVU8</accession>
<evidence type="ECO:0000256" key="8">
    <source>
        <dbReference type="ARBA" id="ARBA00023139"/>
    </source>
</evidence>
<dbReference type="STRING" id="94237.ENSMMOP00000016597"/>
<organism evidence="24 25">
    <name type="scientific">Mola mola</name>
    <name type="common">Ocean sunfish</name>
    <name type="synonym">Tetraodon mola</name>
    <dbReference type="NCBI Taxonomy" id="94237"/>
    <lineage>
        <taxon>Eukaryota</taxon>
        <taxon>Metazoa</taxon>
        <taxon>Chordata</taxon>
        <taxon>Craniata</taxon>
        <taxon>Vertebrata</taxon>
        <taxon>Euteleostomi</taxon>
        <taxon>Actinopterygii</taxon>
        <taxon>Neopterygii</taxon>
        <taxon>Teleostei</taxon>
        <taxon>Neoteleostei</taxon>
        <taxon>Acanthomorphata</taxon>
        <taxon>Eupercaria</taxon>
        <taxon>Tetraodontiformes</taxon>
        <taxon>Molidae</taxon>
        <taxon>Mola</taxon>
    </lineage>
</organism>
<evidence type="ECO:0000256" key="11">
    <source>
        <dbReference type="ARBA" id="ARBA00023315"/>
    </source>
</evidence>
<dbReference type="InterPro" id="IPR014756">
    <property type="entry name" value="Ig_E-set"/>
</dbReference>
<evidence type="ECO:0000256" key="17">
    <source>
        <dbReference type="ARBA" id="ARBA00043229"/>
    </source>
</evidence>
<dbReference type="PANTHER" id="PTHR11590">
    <property type="entry name" value="PROTEIN-GLUTAMINE GAMMA-GLUTAMYLTRANSFERASE"/>
    <property type="match status" value="1"/>
</dbReference>
<keyword evidence="10" id="KW-0449">Lipoprotein</keyword>
<dbReference type="PROSITE" id="PS00547">
    <property type="entry name" value="TRANSGLUTAMINASES"/>
    <property type="match status" value="1"/>
</dbReference>
<evidence type="ECO:0000256" key="18">
    <source>
        <dbReference type="ARBA" id="ARBA00045815"/>
    </source>
</evidence>
<dbReference type="InterPro" id="IPR023608">
    <property type="entry name" value="Transglutaminase_animal"/>
</dbReference>
<dbReference type="InterPro" id="IPR038765">
    <property type="entry name" value="Papain-like_cys_pep_sf"/>
</dbReference>
<dbReference type="Ensembl" id="ENSMMOT00000016871.1">
    <property type="protein sequence ID" value="ENSMMOP00000016597.1"/>
    <property type="gene ID" value="ENSMMOG00000012641.1"/>
</dbReference>
<dbReference type="PIRSF" id="PIRSF000459">
    <property type="entry name" value="TGM_EBP42"/>
    <property type="match status" value="1"/>
</dbReference>
<dbReference type="GO" id="GO:0031424">
    <property type="term" value="P:keratinization"/>
    <property type="evidence" value="ECO:0007669"/>
    <property type="project" value="UniProtKB-KW"/>
</dbReference>
<evidence type="ECO:0000256" key="2">
    <source>
        <dbReference type="ARBA" id="ARBA00005968"/>
    </source>
</evidence>
<keyword evidence="25" id="KW-1185">Reference proteome</keyword>
<evidence type="ECO:0000256" key="15">
    <source>
        <dbReference type="ARBA" id="ARBA00041651"/>
    </source>
</evidence>
<dbReference type="Gene3D" id="2.60.40.10">
    <property type="entry name" value="Immunoglobulins"/>
    <property type="match status" value="3"/>
</dbReference>
<dbReference type="GO" id="GO:0003810">
    <property type="term" value="F:protein-glutamine gamma-glutamyltransferase activity"/>
    <property type="evidence" value="ECO:0007669"/>
    <property type="project" value="UniProtKB-EC"/>
</dbReference>
<comment type="catalytic activity">
    <reaction evidence="19">
        <text>L-glutaminyl-[protein] + L-lysyl-[protein] = [protein]-L-lysyl-N(6)-5-L-glutamyl-[protein] + NH4(+)</text>
        <dbReference type="Rhea" id="RHEA:54816"/>
        <dbReference type="Rhea" id="RHEA-COMP:9752"/>
        <dbReference type="Rhea" id="RHEA-COMP:10207"/>
        <dbReference type="Rhea" id="RHEA-COMP:14005"/>
        <dbReference type="ChEBI" id="CHEBI:28938"/>
        <dbReference type="ChEBI" id="CHEBI:29969"/>
        <dbReference type="ChEBI" id="CHEBI:30011"/>
        <dbReference type="ChEBI" id="CHEBI:138370"/>
        <dbReference type="EC" id="2.3.2.13"/>
    </reaction>
</comment>
<comment type="subcellular location">
    <subcellularLocation>
        <location evidence="1">Membrane</location>
        <topology evidence="1">Lipid-anchor</topology>
    </subcellularLocation>
</comment>
<evidence type="ECO:0000256" key="19">
    <source>
        <dbReference type="ARBA" id="ARBA00051843"/>
    </source>
</evidence>
<keyword evidence="4" id="KW-0808">Transferase</keyword>
<dbReference type="Gene3D" id="3.90.260.10">
    <property type="entry name" value="Transglutaminase-like"/>
    <property type="match status" value="1"/>
</dbReference>
<feature type="binding site" evidence="21">
    <location>
        <position position="542"/>
    </location>
    <ligand>
        <name>Ca(2+)</name>
        <dbReference type="ChEBI" id="CHEBI:29108"/>
    </ligand>
</feature>
<feature type="compositionally biased region" description="Basic and acidic residues" evidence="22">
    <location>
        <begin position="1"/>
        <end position="13"/>
    </location>
</feature>
<comment type="function">
    <text evidence="18">Catalyzes the cross-linking of proteins and the conjugation of polyamines to proteins. Responsible for cross-linking epidermal proteins during formation of the stratum corneum. Involved in cell proliferation.</text>
</comment>
<evidence type="ECO:0000256" key="10">
    <source>
        <dbReference type="ARBA" id="ARBA00023288"/>
    </source>
</evidence>
<feature type="binding site" evidence="21">
    <location>
        <position position="490"/>
    </location>
    <ligand>
        <name>Ca(2+)</name>
        <dbReference type="ChEBI" id="CHEBI:29108"/>
    </ligand>
</feature>
<evidence type="ECO:0000256" key="21">
    <source>
        <dbReference type="PIRSR" id="PIRSR000459-2"/>
    </source>
</evidence>
<evidence type="ECO:0000256" key="16">
    <source>
        <dbReference type="ARBA" id="ARBA00041726"/>
    </source>
</evidence>
<dbReference type="EC" id="2.3.2.13" evidence="12"/>
<feature type="domain" description="Transglutaminase-like" evidence="23">
    <location>
        <begin position="358"/>
        <end position="451"/>
    </location>
</feature>
<dbReference type="Pfam" id="PF01841">
    <property type="entry name" value="Transglut_core"/>
    <property type="match status" value="1"/>
</dbReference>
<keyword evidence="6 21" id="KW-0106">Calcium</keyword>
<evidence type="ECO:0000256" key="7">
    <source>
        <dbReference type="ARBA" id="ARBA00023136"/>
    </source>
</evidence>
<evidence type="ECO:0000313" key="25">
    <source>
        <dbReference type="Proteomes" id="UP000261620"/>
    </source>
</evidence>
<dbReference type="AlphaFoldDB" id="A0A3Q3WVU8"/>
<feature type="active site" evidence="20">
    <location>
        <position position="366"/>
    </location>
</feature>
<evidence type="ECO:0000256" key="9">
    <source>
        <dbReference type="ARBA" id="ARBA00023249"/>
    </source>
</evidence>
<dbReference type="FunFam" id="3.90.260.10:FF:000001">
    <property type="entry name" value="Protein-glutamine gamma-glutamyltransferase 2"/>
    <property type="match status" value="1"/>
</dbReference>
<sequence>MPGERPRVRDVSDVGRFPRTAPPTRVELAIHKEGEKMAEEEGGCLRWLRKACPCCCKRQNSTSYDLTNKVDLVKPPAPAPVTDPEPAKPKPGYGELSVCSVDLLSSKTGQNRKEHHTDLFHGDEMIIRRGQTFHMEVEFNKAFNADTDKLHLDLKTGPLPMVSKGTHVIIPLVDYLEDKRWGAKIVEQNGNKVKLSVSSPADAVCGLYGLTVKSGSTKHDSTNVHSCSKNIVMLFNPWCEDDTVFLDNEDERKEYVLNDTGRIYYGTENQIGSRTWNFGQFHEGILEACLFILEKSDMPAAGQADPINVVRVISAMINVQDDFGVLVGNWSGDYSDGVSPGAWSSSIEILRKYHASDGTPVSYGQCWVFSGITTTVLRCLGIPTRSVTNFQSAHDTDVSLTTDVYLDEDFKPIDFLNRDSVWNFHVWNDCWMARPDLPPGLGGWQAVDSTPQETSQGTFRCGPASVNAIRSGQVYLKHDAPFVFAEVNSDKIYWQRNLDGTFSQISSEKRAVGHFISTKAVGSEERADITHLYKHPEGSEEERIAVETASRYGSKPNVYSAPVAEDVSVEVRIKGEGPRMGADAQLSIVVKNLSSEPRRTTLHSQVAVMYYTGVLKGTIKKERISVELLPNEEKIIDWVLPYQQYQNQLVDQAALMLTLSGRVNETQQVLASQTTFRLRTPDLTITPLGEATVGKEMAAKITFTNPLPHTLRAVVFRVEGLGLQQAPLSLFLDCILSGFTDVGGLSTVTLTEHFIPTQPGTRKLVASLDCKQLTHVHGVADIVVLEK</sequence>
<dbReference type="GO" id="GO:0016020">
    <property type="term" value="C:membrane"/>
    <property type="evidence" value="ECO:0007669"/>
    <property type="project" value="UniProtKB-SubCell"/>
</dbReference>
<dbReference type="FunFam" id="2.60.40.10:FF:000171">
    <property type="entry name" value="protein-glutamine gamma-glutamyltransferase 6"/>
    <property type="match status" value="1"/>
</dbReference>
<proteinExistence type="inferred from homology"/>
<dbReference type="Proteomes" id="UP000261620">
    <property type="component" value="Unplaced"/>
</dbReference>
<evidence type="ECO:0000256" key="5">
    <source>
        <dbReference type="ARBA" id="ARBA00022723"/>
    </source>
</evidence>
<dbReference type="InterPro" id="IPR050779">
    <property type="entry name" value="Transglutaminase"/>
</dbReference>
<protein>
    <recommendedName>
        <fullName evidence="14">Protein-glutamine gamma-glutamyltransferase K</fullName>
        <ecNumber evidence="12">2.3.2.13</ecNumber>
    </recommendedName>
    <alternativeName>
        <fullName evidence="17">Epidermal TGase</fullName>
    </alternativeName>
    <alternativeName>
        <fullName evidence="16">Transglutaminase K</fullName>
    </alternativeName>
    <alternativeName>
        <fullName evidence="15">Transglutaminase-1</fullName>
    </alternativeName>
</protein>
<comment type="similarity">
    <text evidence="2">Belongs to the transglutaminase superfamily. Transglutaminase family.</text>
</comment>
<evidence type="ECO:0000256" key="12">
    <source>
        <dbReference type="ARBA" id="ARBA00024222"/>
    </source>
</evidence>
<feature type="binding site" evidence="21">
    <location>
        <position position="488"/>
    </location>
    <ligand>
        <name>Ca(2+)</name>
        <dbReference type="ChEBI" id="CHEBI:29108"/>
    </ligand>
</feature>
<comment type="subunit">
    <text evidence="13">Interacts with PLAAT4.</text>
</comment>
<evidence type="ECO:0000259" key="23">
    <source>
        <dbReference type="SMART" id="SM00460"/>
    </source>
</evidence>
<dbReference type="InterPro" id="IPR002931">
    <property type="entry name" value="Transglutaminase-like"/>
</dbReference>
<dbReference type="GO" id="GO:0046872">
    <property type="term" value="F:metal ion binding"/>
    <property type="evidence" value="ECO:0007669"/>
    <property type="project" value="UniProtKB-KW"/>
</dbReference>
<dbReference type="SUPFAM" id="SSF54001">
    <property type="entry name" value="Cysteine proteinases"/>
    <property type="match status" value="1"/>
</dbReference>
<dbReference type="SMART" id="SM00460">
    <property type="entry name" value="TGc"/>
    <property type="match status" value="1"/>
</dbReference>
<reference evidence="24" key="1">
    <citation type="submission" date="2025-08" db="UniProtKB">
        <authorList>
            <consortium name="Ensembl"/>
        </authorList>
    </citation>
    <scope>IDENTIFICATION</scope>
</reference>
<reference evidence="24" key="2">
    <citation type="submission" date="2025-09" db="UniProtKB">
        <authorList>
            <consortium name="Ensembl"/>
        </authorList>
    </citation>
    <scope>IDENTIFICATION</scope>
</reference>
<dbReference type="GO" id="GO:0007399">
    <property type="term" value="P:nervous system development"/>
    <property type="evidence" value="ECO:0007669"/>
    <property type="project" value="UniProtKB-ARBA"/>
</dbReference>
<feature type="active site" evidence="20">
    <location>
        <position position="425"/>
    </location>
</feature>
<evidence type="ECO:0000256" key="6">
    <source>
        <dbReference type="ARBA" id="ARBA00022837"/>
    </source>
</evidence>
<keyword evidence="5 21" id="KW-0479">Metal-binding</keyword>
<evidence type="ECO:0000256" key="22">
    <source>
        <dbReference type="SAM" id="MobiDB-lite"/>
    </source>
</evidence>
<evidence type="ECO:0000256" key="3">
    <source>
        <dbReference type="ARBA" id="ARBA00022553"/>
    </source>
</evidence>
<keyword evidence="3" id="KW-0597">Phosphoprotein</keyword>
<feature type="region of interest" description="Disordered" evidence="22">
    <location>
        <begin position="1"/>
        <end position="20"/>
    </location>
</feature>
<dbReference type="Pfam" id="PF00868">
    <property type="entry name" value="Transglut_N"/>
    <property type="match status" value="1"/>
</dbReference>
<feature type="active site" evidence="20">
    <location>
        <position position="448"/>
    </location>
</feature>
<evidence type="ECO:0000256" key="14">
    <source>
        <dbReference type="ARBA" id="ARBA00040559"/>
    </source>
</evidence>
<feature type="binding site" evidence="21">
    <location>
        <position position="537"/>
    </location>
    <ligand>
        <name>Ca(2+)</name>
        <dbReference type="ChEBI" id="CHEBI:29108"/>
    </ligand>
</feature>
<dbReference type="PANTHER" id="PTHR11590:SF49">
    <property type="entry name" value="PROTEIN-GLUTAMINE GAMMA-GLUTAMYLTRANSFERASE K"/>
    <property type="match status" value="1"/>
</dbReference>
<dbReference type="Pfam" id="PF00927">
    <property type="entry name" value="Transglut_C"/>
    <property type="match status" value="2"/>
</dbReference>
<comment type="cofactor">
    <cofactor evidence="21">
        <name>Ca(2+)</name>
        <dbReference type="ChEBI" id="CHEBI:29108"/>
    </cofactor>
    <text evidence="21">Binds 1 Ca(2+) ion per subunit.</text>
</comment>
<keyword evidence="9" id="KW-0417">Keratinization</keyword>
<dbReference type="InterPro" id="IPR036238">
    <property type="entry name" value="Transglutaminase_C_sf"/>
</dbReference>
<dbReference type="FunFam" id="2.60.40.10:FF:001143">
    <property type="entry name" value="Protein-glutamine gamma-glutamyltransferase K"/>
    <property type="match status" value="1"/>
</dbReference>
<dbReference type="InterPro" id="IPR013808">
    <property type="entry name" value="Transglutaminase_AS"/>
</dbReference>
<dbReference type="InterPro" id="IPR036985">
    <property type="entry name" value="Transglutaminase-like_sf"/>
</dbReference>
<evidence type="ECO:0000256" key="13">
    <source>
        <dbReference type="ARBA" id="ARBA00038573"/>
    </source>
</evidence>
<dbReference type="InterPro" id="IPR008958">
    <property type="entry name" value="Transglutaminase_C"/>
</dbReference>